<comment type="cofactor">
    <cofactor evidence="5">
        <name>adenosylcob(III)alamin</name>
        <dbReference type="ChEBI" id="CHEBI:18408"/>
    </cofactor>
    <text evidence="5">Binds between the large and small subunits.</text>
</comment>
<dbReference type="GO" id="GO:0031471">
    <property type="term" value="C:ethanolamine degradation polyhedral organelle"/>
    <property type="evidence" value="ECO:0007669"/>
    <property type="project" value="UniProtKB-UniRule"/>
</dbReference>
<dbReference type="AlphaFoldDB" id="A0A937F857"/>
<dbReference type="GO" id="GO:0008851">
    <property type="term" value="F:ethanolamine ammonia-lyase activity"/>
    <property type="evidence" value="ECO:0007669"/>
    <property type="project" value="UniProtKB-UniRule"/>
</dbReference>
<dbReference type="Gene3D" id="1.10.30.40">
    <property type="entry name" value="Ethanolamine ammonia-lyase light chain (EutC), N-terminal domain"/>
    <property type="match status" value="1"/>
</dbReference>
<keyword evidence="2 5" id="KW-0456">Lyase</keyword>
<feature type="binding site" evidence="5">
    <location>
        <position position="159"/>
    </location>
    <ligand>
        <name>adenosylcob(III)alamin</name>
        <dbReference type="ChEBI" id="CHEBI:18408"/>
    </ligand>
</feature>
<organism evidence="6 7">
    <name type="scientific">Fulvivirga sediminis</name>
    <dbReference type="NCBI Taxonomy" id="2803949"/>
    <lineage>
        <taxon>Bacteria</taxon>
        <taxon>Pseudomonadati</taxon>
        <taxon>Bacteroidota</taxon>
        <taxon>Cytophagia</taxon>
        <taxon>Cytophagales</taxon>
        <taxon>Fulvivirgaceae</taxon>
        <taxon>Fulvivirga</taxon>
    </lineage>
</organism>
<dbReference type="EMBL" id="JAESIY010000004">
    <property type="protein sequence ID" value="MBL3656059.1"/>
    <property type="molecule type" value="Genomic_DNA"/>
</dbReference>
<dbReference type="EC" id="4.3.1.7" evidence="5"/>
<sequence length="253" mass="27678">MDKPAPNNQPDQWKSLKEYTSARIVLGRNGTSIPLKESLAFQMAHAHARDAVYSHLDIEKLKVEVEALPQQVICVSSKVENREQYLKRPDLGKFLNDASAKKLDEINDSGSEVVIILADGLSSSAVNKHAVPLLKELLPKLQDAHKTVAPIIISEQSRVALADDIGERLNAGLSLILIGERPGLSSPESLGAYLTYKPKKGLTDESRNCISNIRPNGLVYPAAADKIFYIIQEAFSKKISGVKLKDNMGNLNA</sequence>
<evidence type="ECO:0000256" key="1">
    <source>
        <dbReference type="ARBA" id="ARBA00022628"/>
    </source>
</evidence>
<dbReference type="Pfam" id="PF05985">
    <property type="entry name" value="EutC"/>
    <property type="match status" value="1"/>
</dbReference>
<comment type="subunit">
    <text evidence="5">The basic unit is a heterodimer which dimerizes to form tetramers. The heterotetramers trimerize; 6 large subunits form a core ring with 6 small subunits projecting outwards.</text>
</comment>
<protein>
    <recommendedName>
        <fullName evidence="5">Ethanolamine ammonia-lyase small subunit</fullName>
        <shortName evidence="5">EAL small subunit</shortName>
        <ecNumber evidence="5">4.3.1.7</ecNumber>
    </recommendedName>
</protein>
<evidence type="ECO:0000256" key="4">
    <source>
        <dbReference type="ARBA" id="ARBA00024446"/>
    </source>
</evidence>
<dbReference type="PANTHER" id="PTHR39330:SF1">
    <property type="entry name" value="ETHANOLAMINE AMMONIA-LYASE SMALL SUBUNIT"/>
    <property type="match status" value="1"/>
</dbReference>
<dbReference type="NCBIfam" id="NF003971">
    <property type="entry name" value="PRK05465.1"/>
    <property type="match status" value="1"/>
</dbReference>
<dbReference type="InterPro" id="IPR042255">
    <property type="entry name" value="EutC_N"/>
</dbReference>
<dbReference type="GO" id="GO:0006520">
    <property type="term" value="P:amino acid metabolic process"/>
    <property type="evidence" value="ECO:0007669"/>
    <property type="project" value="InterPro"/>
</dbReference>
<dbReference type="RefSeq" id="WP_202243840.1">
    <property type="nucleotide sequence ID" value="NZ_JAESIY010000004.1"/>
</dbReference>
<dbReference type="PIRSF" id="PIRSF018982">
    <property type="entry name" value="EutC"/>
    <property type="match status" value="1"/>
</dbReference>
<gene>
    <name evidence="5 6" type="primary">eutC</name>
    <name evidence="6" type="ORF">JL102_07960</name>
</gene>
<evidence type="ECO:0000256" key="3">
    <source>
        <dbReference type="ARBA" id="ARBA00023285"/>
    </source>
</evidence>
<keyword evidence="4 5" id="KW-1283">Bacterial microcompartment</keyword>
<dbReference type="InterPro" id="IPR009246">
    <property type="entry name" value="EutC"/>
</dbReference>
<keyword evidence="7" id="KW-1185">Reference proteome</keyword>
<proteinExistence type="inferred from homology"/>
<dbReference type="Gene3D" id="3.40.50.11240">
    <property type="entry name" value="Ethanolamine ammonia-lyase light chain (EutC)"/>
    <property type="match status" value="1"/>
</dbReference>
<feature type="binding site" evidence="5">
    <location>
        <position position="180"/>
    </location>
    <ligand>
        <name>adenosylcob(III)alamin</name>
        <dbReference type="ChEBI" id="CHEBI:18408"/>
    </ligand>
</feature>
<reference evidence="6" key="1">
    <citation type="submission" date="2021-01" db="EMBL/GenBank/DDBJ databases">
        <title>Fulvivirga kasyanovii gen. nov., sp nov., a novel member of the phylum Bacteroidetes isolated from seawater in a mussel farm.</title>
        <authorList>
            <person name="Zhao L.-H."/>
            <person name="Wang Z.-J."/>
        </authorList>
    </citation>
    <scope>NUCLEOTIDE SEQUENCE</scope>
    <source>
        <strain evidence="6">2943</strain>
    </source>
</reference>
<evidence type="ECO:0000256" key="2">
    <source>
        <dbReference type="ARBA" id="ARBA00023239"/>
    </source>
</evidence>
<comment type="subcellular location">
    <subcellularLocation>
        <location evidence="5">Bacterial microcompartment</location>
    </subcellularLocation>
</comment>
<name>A0A937F857_9BACT</name>
<dbReference type="Proteomes" id="UP000659388">
    <property type="component" value="Unassembled WGS sequence"/>
</dbReference>
<comment type="function">
    <text evidence="5">Catalyzes the deamination of various vicinal amino-alcohols to oxo compounds. Allows this organism to utilize ethanolamine as the sole source of nitrogen and carbon in the presence of external vitamin B12.</text>
</comment>
<comment type="catalytic activity">
    <reaction evidence="5">
        <text>ethanolamine = acetaldehyde + NH4(+)</text>
        <dbReference type="Rhea" id="RHEA:15313"/>
        <dbReference type="ChEBI" id="CHEBI:15343"/>
        <dbReference type="ChEBI" id="CHEBI:28938"/>
        <dbReference type="ChEBI" id="CHEBI:57603"/>
        <dbReference type="EC" id="4.3.1.7"/>
    </reaction>
</comment>
<comment type="similarity">
    <text evidence="5">Belongs to the EutC family.</text>
</comment>
<evidence type="ECO:0000313" key="7">
    <source>
        <dbReference type="Proteomes" id="UP000659388"/>
    </source>
</evidence>
<comment type="pathway">
    <text evidence="5">Amine and polyamine degradation; ethanolamine degradation.</text>
</comment>
<dbReference type="GO" id="GO:0009350">
    <property type="term" value="C:ethanolamine ammonia-lyase complex"/>
    <property type="evidence" value="ECO:0007669"/>
    <property type="project" value="UniProtKB-UniRule"/>
</dbReference>
<dbReference type="GO" id="GO:0046336">
    <property type="term" value="P:ethanolamine catabolic process"/>
    <property type="evidence" value="ECO:0007669"/>
    <property type="project" value="UniProtKB-UniRule"/>
</dbReference>
<accession>A0A937F857</accession>
<evidence type="ECO:0000256" key="5">
    <source>
        <dbReference type="HAMAP-Rule" id="MF_00601"/>
    </source>
</evidence>
<dbReference type="GO" id="GO:0031419">
    <property type="term" value="F:cobalamin binding"/>
    <property type="evidence" value="ECO:0007669"/>
    <property type="project" value="UniProtKB-UniRule"/>
</dbReference>
<keyword evidence="3 5" id="KW-0170">Cobalt</keyword>
<dbReference type="PANTHER" id="PTHR39330">
    <property type="entry name" value="ETHANOLAMINE AMMONIA-LYASE LIGHT CHAIN"/>
    <property type="match status" value="1"/>
</dbReference>
<dbReference type="HAMAP" id="MF_00601">
    <property type="entry name" value="EutC"/>
    <property type="match status" value="1"/>
</dbReference>
<keyword evidence="1 5" id="KW-0846">Cobalamin</keyword>
<dbReference type="InterPro" id="IPR042251">
    <property type="entry name" value="EutC_C"/>
</dbReference>
<comment type="caution">
    <text evidence="6">The sequence shown here is derived from an EMBL/GenBank/DDBJ whole genome shotgun (WGS) entry which is preliminary data.</text>
</comment>
<evidence type="ECO:0000313" key="6">
    <source>
        <dbReference type="EMBL" id="MBL3656059.1"/>
    </source>
</evidence>
<feature type="binding site" evidence="5">
    <location>
        <position position="209"/>
    </location>
    <ligand>
        <name>adenosylcob(III)alamin</name>
        <dbReference type="ChEBI" id="CHEBI:18408"/>
    </ligand>
</feature>